<organism evidence="2 3">
    <name type="scientific">Emericellopsis atlantica</name>
    <dbReference type="NCBI Taxonomy" id="2614577"/>
    <lineage>
        <taxon>Eukaryota</taxon>
        <taxon>Fungi</taxon>
        <taxon>Dikarya</taxon>
        <taxon>Ascomycota</taxon>
        <taxon>Pezizomycotina</taxon>
        <taxon>Sordariomycetes</taxon>
        <taxon>Hypocreomycetidae</taxon>
        <taxon>Hypocreales</taxon>
        <taxon>Bionectriaceae</taxon>
        <taxon>Emericellopsis</taxon>
    </lineage>
</organism>
<protein>
    <recommendedName>
        <fullName evidence="4">Invertebrate defensins family profile domain-containing protein</fullName>
    </recommendedName>
</protein>
<proteinExistence type="predicted"/>
<evidence type="ECO:0008006" key="4">
    <source>
        <dbReference type="Google" id="ProtNLM"/>
    </source>
</evidence>
<dbReference type="AlphaFoldDB" id="A0A9P8CMX5"/>
<dbReference type="GeneID" id="70293270"/>
<accession>A0A9P8CMX5</accession>
<name>A0A9P8CMX5_9HYPO</name>
<evidence type="ECO:0000313" key="2">
    <source>
        <dbReference type="EMBL" id="KAG9252567.1"/>
    </source>
</evidence>
<reference evidence="2" key="1">
    <citation type="journal article" date="2021" name="IMA Fungus">
        <title>Genomic characterization of three marine fungi, including Emericellopsis atlantica sp. nov. with signatures of a generalist lifestyle and marine biomass degradation.</title>
        <authorList>
            <person name="Hagestad O.C."/>
            <person name="Hou L."/>
            <person name="Andersen J.H."/>
            <person name="Hansen E.H."/>
            <person name="Altermark B."/>
            <person name="Li C."/>
            <person name="Kuhnert E."/>
            <person name="Cox R.J."/>
            <person name="Crous P.W."/>
            <person name="Spatafora J.W."/>
            <person name="Lail K."/>
            <person name="Amirebrahimi M."/>
            <person name="Lipzen A."/>
            <person name="Pangilinan J."/>
            <person name="Andreopoulos W."/>
            <person name="Hayes R.D."/>
            <person name="Ng V."/>
            <person name="Grigoriev I.V."/>
            <person name="Jackson S.A."/>
            <person name="Sutton T.D.S."/>
            <person name="Dobson A.D.W."/>
            <person name="Rama T."/>
        </authorList>
    </citation>
    <scope>NUCLEOTIDE SEQUENCE</scope>
    <source>
        <strain evidence="2">TS7</strain>
    </source>
</reference>
<evidence type="ECO:0000256" key="1">
    <source>
        <dbReference type="SAM" id="SignalP"/>
    </source>
</evidence>
<keyword evidence="1" id="KW-0732">Signal</keyword>
<comment type="caution">
    <text evidence="2">The sequence shown here is derived from an EMBL/GenBank/DDBJ whole genome shotgun (WGS) entry which is preliminary data.</text>
</comment>
<gene>
    <name evidence="2" type="ORF">F5Z01DRAFT_638433</name>
</gene>
<sequence>MKPSSILTLIALEAQATFALPAEPAENETPNDVGVVMAEGEIDAAAVCYDNACLQGIGKCNSICRSRCGCGSGRCGGWTGLTCICSGVSQHVLFSGQRGTSKQLNAKKRNLVLNDSFVSMAFVIELGNFEYLGTKKFRQVTQPRQ</sequence>
<dbReference type="Proteomes" id="UP000887229">
    <property type="component" value="Unassembled WGS sequence"/>
</dbReference>
<evidence type="ECO:0000313" key="3">
    <source>
        <dbReference type="Proteomes" id="UP000887229"/>
    </source>
</evidence>
<dbReference type="EMBL" id="MU251262">
    <property type="protein sequence ID" value="KAG9252567.1"/>
    <property type="molecule type" value="Genomic_DNA"/>
</dbReference>
<keyword evidence="3" id="KW-1185">Reference proteome</keyword>
<feature type="signal peptide" evidence="1">
    <location>
        <begin position="1"/>
        <end position="19"/>
    </location>
</feature>
<dbReference type="RefSeq" id="XP_046116491.1">
    <property type="nucleotide sequence ID" value="XM_046262367.1"/>
</dbReference>
<feature type="chain" id="PRO_5040189771" description="Invertebrate defensins family profile domain-containing protein" evidence="1">
    <location>
        <begin position="20"/>
        <end position="145"/>
    </location>
</feature>